<dbReference type="Proteomes" id="UP000536624">
    <property type="component" value="Unassembled WGS sequence"/>
</dbReference>
<evidence type="ECO:0000313" key="2">
    <source>
        <dbReference type="EMBL" id="NIY66640.1"/>
    </source>
</evidence>
<accession>A0A7X5X6A5</accession>
<comment type="caution">
    <text evidence="2">The sequence shown here is derived from an EMBL/GenBank/DDBJ whole genome shotgun (WGS) entry which is preliminary data.</text>
</comment>
<evidence type="ECO:0000256" key="1">
    <source>
        <dbReference type="SAM" id="MobiDB-lite"/>
    </source>
</evidence>
<dbReference type="EMBL" id="JAALLH010000001">
    <property type="protein sequence ID" value="NIY66640.1"/>
    <property type="molecule type" value="Genomic_DNA"/>
</dbReference>
<dbReference type="AlphaFoldDB" id="A0A7X5X6A5"/>
<organism evidence="2 3">
    <name type="scientific">Streptomyces malaysiensis</name>
    <dbReference type="NCBI Taxonomy" id="92644"/>
    <lineage>
        <taxon>Bacteria</taxon>
        <taxon>Bacillati</taxon>
        <taxon>Actinomycetota</taxon>
        <taxon>Actinomycetes</taxon>
        <taxon>Kitasatosporales</taxon>
        <taxon>Streptomycetaceae</taxon>
        <taxon>Streptomyces</taxon>
        <taxon>Streptomyces violaceusniger group</taxon>
    </lineage>
</organism>
<name>A0A7X5X6A5_STRMQ</name>
<feature type="region of interest" description="Disordered" evidence="1">
    <location>
        <begin position="1"/>
        <end position="22"/>
    </location>
</feature>
<proteinExistence type="predicted"/>
<reference evidence="2 3" key="1">
    <citation type="submission" date="2020-02" db="EMBL/GenBank/DDBJ databases">
        <title>Streptomyces malaysiensis DSM14702 (JHCC583434, PFL_A843) Genome sequencing and assembly.</title>
        <authorList>
            <person name="Samborskyy M."/>
        </authorList>
    </citation>
    <scope>NUCLEOTIDE SEQUENCE [LARGE SCALE GENOMIC DNA]</scope>
    <source>
        <strain evidence="2 3">DSM 14702</strain>
    </source>
</reference>
<protein>
    <submittedName>
        <fullName evidence="2">Uncharacterized protein</fullName>
    </submittedName>
</protein>
<feature type="compositionally biased region" description="Low complexity" evidence="1">
    <location>
        <begin position="1"/>
        <end position="18"/>
    </location>
</feature>
<gene>
    <name evidence="2" type="ORF">SMALB_4668</name>
</gene>
<sequence length="52" mass="4920">MGGGRRWAAAGGVAPADPAADRVADPVTPWRALPAPLAASASPAATVPSAAA</sequence>
<evidence type="ECO:0000313" key="3">
    <source>
        <dbReference type="Proteomes" id="UP000536624"/>
    </source>
</evidence>